<dbReference type="EMBL" id="CAJNOQ010018685">
    <property type="protein sequence ID" value="CAF1434158.1"/>
    <property type="molecule type" value="Genomic_DNA"/>
</dbReference>
<evidence type="ECO:0000313" key="2">
    <source>
        <dbReference type="EMBL" id="CAF1434158.1"/>
    </source>
</evidence>
<evidence type="ECO:0000313" key="3">
    <source>
        <dbReference type="EMBL" id="CAF4312089.1"/>
    </source>
</evidence>
<dbReference type="Proteomes" id="UP000663829">
    <property type="component" value="Unassembled WGS sequence"/>
</dbReference>
<evidence type="ECO:0000256" key="1">
    <source>
        <dbReference type="SAM" id="MobiDB-lite"/>
    </source>
</evidence>
<evidence type="ECO:0000313" key="4">
    <source>
        <dbReference type="Proteomes" id="UP000663829"/>
    </source>
</evidence>
<dbReference type="EMBL" id="CAJOBC010084124">
    <property type="protein sequence ID" value="CAF4312089.1"/>
    <property type="molecule type" value="Genomic_DNA"/>
</dbReference>
<sequence length="155" mass="17813">MTLSTLMPKHREQQDEERNTPKTTTGRDHIVNMNVTALTPTNRVVLFEDFIEAEQSSVEETMGIVSNKDDYTMPCLTVDPNLTYRLGLGCRIHRLDKDNNGDRIDDDDSETQNQLYSLLVTALDVQQSSNRDLLLNHLLSHYLIQFDKGVDYRIL</sequence>
<gene>
    <name evidence="2" type="ORF">GPM918_LOCUS34123</name>
    <name evidence="3" type="ORF">SRO942_LOCUS34820</name>
</gene>
<comment type="caution">
    <text evidence="2">The sequence shown here is derived from an EMBL/GenBank/DDBJ whole genome shotgun (WGS) entry which is preliminary data.</text>
</comment>
<feature type="region of interest" description="Disordered" evidence="1">
    <location>
        <begin position="1"/>
        <end position="28"/>
    </location>
</feature>
<accession>A0A815N9J9</accession>
<dbReference type="Proteomes" id="UP000681722">
    <property type="component" value="Unassembled WGS sequence"/>
</dbReference>
<name>A0A815N9J9_9BILA</name>
<proteinExistence type="predicted"/>
<dbReference type="AlphaFoldDB" id="A0A815N9J9"/>
<keyword evidence="4" id="KW-1185">Reference proteome</keyword>
<reference evidence="2" key="1">
    <citation type="submission" date="2021-02" db="EMBL/GenBank/DDBJ databases">
        <authorList>
            <person name="Nowell W R."/>
        </authorList>
    </citation>
    <scope>NUCLEOTIDE SEQUENCE</scope>
</reference>
<protein>
    <submittedName>
        <fullName evidence="2">Uncharacterized protein</fullName>
    </submittedName>
</protein>
<feature type="compositionally biased region" description="Basic and acidic residues" evidence="1">
    <location>
        <begin position="9"/>
        <end position="28"/>
    </location>
</feature>
<organism evidence="2 4">
    <name type="scientific">Didymodactylos carnosus</name>
    <dbReference type="NCBI Taxonomy" id="1234261"/>
    <lineage>
        <taxon>Eukaryota</taxon>
        <taxon>Metazoa</taxon>
        <taxon>Spiralia</taxon>
        <taxon>Gnathifera</taxon>
        <taxon>Rotifera</taxon>
        <taxon>Eurotatoria</taxon>
        <taxon>Bdelloidea</taxon>
        <taxon>Philodinida</taxon>
        <taxon>Philodinidae</taxon>
        <taxon>Didymodactylos</taxon>
    </lineage>
</organism>